<proteinExistence type="predicted"/>
<organism evidence="2 3">
    <name type="scientific">Mycobacteroides immunogenum</name>
    <dbReference type="NCBI Taxonomy" id="83262"/>
    <lineage>
        <taxon>Bacteria</taxon>
        <taxon>Bacillati</taxon>
        <taxon>Actinomycetota</taxon>
        <taxon>Actinomycetes</taxon>
        <taxon>Mycobacteriales</taxon>
        <taxon>Mycobacteriaceae</taxon>
        <taxon>Mycobacteroides</taxon>
    </lineage>
</organism>
<sequence length="109" mass="11048">MSRLAVLALTGLLLSGCEAHFSLGSSSPELAKAKLEAGLKDAITEKTGVALTNVRCDGPLKGEKGATQRCAVVDGEGKTIGVTVTATGVEGTKISFNWQVDDPTSGAAT</sequence>
<dbReference type="RefSeq" id="WP_064628275.1">
    <property type="nucleotide sequence ID" value="NZ_LQYE01000001.1"/>
</dbReference>
<dbReference type="EMBL" id="LQYE01000001">
    <property type="protein sequence ID" value="OAT71106.1"/>
    <property type="molecule type" value="Genomic_DNA"/>
</dbReference>
<dbReference type="InterPro" id="IPR025637">
    <property type="entry name" value="DUF4333"/>
</dbReference>
<dbReference type="AlphaFoldDB" id="A0A179VLB1"/>
<comment type="caution">
    <text evidence="2">The sequence shown here is derived from an EMBL/GenBank/DDBJ whole genome shotgun (WGS) entry which is preliminary data.</text>
</comment>
<accession>A0A179VLB1</accession>
<reference evidence="2 3" key="1">
    <citation type="submission" date="2016-01" db="EMBL/GenBank/DDBJ databases">
        <title>Mycobacterium immunogenum strain CD11_6 genome sequencing and assembly.</title>
        <authorList>
            <person name="Kaur G."/>
            <person name="Nair G.R."/>
            <person name="Mayilraj S."/>
        </authorList>
    </citation>
    <scope>NUCLEOTIDE SEQUENCE [LARGE SCALE GENOMIC DNA]</scope>
    <source>
        <strain evidence="2 3">CD11-6</strain>
    </source>
</reference>
<protein>
    <recommendedName>
        <fullName evidence="1">DUF4333 domain-containing protein</fullName>
    </recommendedName>
</protein>
<evidence type="ECO:0000313" key="3">
    <source>
        <dbReference type="Proteomes" id="UP000186919"/>
    </source>
</evidence>
<name>A0A179VLB1_9MYCO</name>
<dbReference type="Pfam" id="PF14230">
    <property type="entry name" value="DUF4333"/>
    <property type="match status" value="1"/>
</dbReference>
<gene>
    <name evidence="2" type="ORF">AWB85_04965</name>
</gene>
<feature type="domain" description="DUF4333" evidence="1">
    <location>
        <begin position="22"/>
        <end position="91"/>
    </location>
</feature>
<dbReference type="Proteomes" id="UP000186919">
    <property type="component" value="Unassembled WGS sequence"/>
</dbReference>
<dbReference type="PROSITE" id="PS51257">
    <property type="entry name" value="PROKAR_LIPOPROTEIN"/>
    <property type="match status" value="1"/>
</dbReference>
<evidence type="ECO:0000313" key="2">
    <source>
        <dbReference type="EMBL" id="OAT71106.1"/>
    </source>
</evidence>
<evidence type="ECO:0000259" key="1">
    <source>
        <dbReference type="Pfam" id="PF14230"/>
    </source>
</evidence>